<sequence length="145" mass="15948">MARPHASRVVLATLAAAALVVRATAAVAEVDADTLRVIDETRACMRLRPLSSGHASARGRKKGVHVEEASDGRGLVGHVRRVFARLRWAVGVIVAYRLLKRTLDRFLPIPEDDETDALDYVDFEKFLYESTATPMPGEVTRLPLS</sequence>
<dbReference type="EMBL" id="JAGTXO010000005">
    <property type="protein sequence ID" value="KAG8467780.1"/>
    <property type="molecule type" value="Genomic_DNA"/>
</dbReference>
<dbReference type="AlphaFoldDB" id="A0A8J6CF96"/>
<evidence type="ECO:0000256" key="1">
    <source>
        <dbReference type="SAM" id="SignalP"/>
    </source>
</evidence>
<dbReference type="Proteomes" id="UP000751190">
    <property type="component" value="Unassembled WGS sequence"/>
</dbReference>
<reference evidence="2" key="1">
    <citation type="submission" date="2021-05" db="EMBL/GenBank/DDBJ databases">
        <title>The genome of the haptophyte Pavlova lutheri (Diacronema luteri, Pavlovales) - a model for lipid biosynthesis in eukaryotic algae.</title>
        <authorList>
            <person name="Hulatt C.J."/>
            <person name="Posewitz M.C."/>
        </authorList>
    </citation>
    <scope>NUCLEOTIDE SEQUENCE</scope>
    <source>
        <strain evidence="2">NIVA-4/92</strain>
    </source>
</reference>
<keyword evidence="1" id="KW-0732">Signal</keyword>
<name>A0A8J6CF96_DIALT</name>
<gene>
    <name evidence="2" type="ORF">KFE25_006832</name>
</gene>
<evidence type="ECO:0000313" key="3">
    <source>
        <dbReference type="Proteomes" id="UP000751190"/>
    </source>
</evidence>
<comment type="caution">
    <text evidence="2">The sequence shown here is derived from an EMBL/GenBank/DDBJ whole genome shotgun (WGS) entry which is preliminary data.</text>
</comment>
<dbReference type="OrthoDB" id="10539845at2759"/>
<feature type="signal peptide" evidence="1">
    <location>
        <begin position="1"/>
        <end position="25"/>
    </location>
</feature>
<accession>A0A8J6CF96</accession>
<proteinExistence type="predicted"/>
<protein>
    <submittedName>
        <fullName evidence="2">Uncharacterized protein</fullName>
    </submittedName>
</protein>
<feature type="chain" id="PRO_5035261533" evidence="1">
    <location>
        <begin position="26"/>
        <end position="145"/>
    </location>
</feature>
<organism evidence="2 3">
    <name type="scientific">Diacronema lutheri</name>
    <name type="common">Unicellular marine alga</name>
    <name type="synonym">Monochrysis lutheri</name>
    <dbReference type="NCBI Taxonomy" id="2081491"/>
    <lineage>
        <taxon>Eukaryota</taxon>
        <taxon>Haptista</taxon>
        <taxon>Haptophyta</taxon>
        <taxon>Pavlovophyceae</taxon>
        <taxon>Pavlovales</taxon>
        <taxon>Pavlovaceae</taxon>
        <taxon>Diacronema</taxon>
    </lineage>
</organism>
<evidence type="ECO:0000313" key="2">
    <source>
        <dbReference type="EMBL" id="KAG8467780.1"/>
    </source>
</evidence>
<keyword evidence="3" id="KW-1185">Reference proteome</keyword>